<dbReference type="SUPFAM" id="SSF51283">
    <property type="entry name" value="dUTPase-like"/>
    <property type="match status" value="1"/>
</dbReference>
<accession>A0A6C0DP34</accession>
<evidence type="ECO:0000259" key="1">
    <source>
        <dbReference type="Pfam" id="PF00692"/>
    </source>
</evidence>
<dbReference type="Pfam" id="PF00692">
    <property type="entry name" value="dUTPase"/>
    <property type="match status" value="1"/>
</dbReference>
<proteinExistence type="predicted"/>
<organism evidence="2">
    <name type="scientific">viral metagenome</name>
    <dbReference type="NCBI Taxonomy" id="1070528"/>
    <lineage>
        <taxon>unclassified sequences</taxon>
        <taxon>metagenomes</taxon>
        <taxon>organismal metagenomes</taxon>
    </lineage>
</organism>
<sequence length="193" mass="21663">MLNNISPLISKKIANGDITHYALLNIAIPNDNHQLTLEYIDHISKHNTEMLNNAFPNSGFDLIMPSDVVFNTPFATTMVNLQVKAEMIYYDHSSKQSVAEYSPYLIHPRSSISKTPLMLANHTGIIDSGYRGLLMAAFRWLKYSDDSEYTVNKYTRLLQICHPSLCRIFVNIVEESDLTSSERGAGGFGSTGR</sequence>
<feature type="domain" description="dUTPase-like" evidence="1">
    <location>
        <begin position="58"/>
        <end position="192"/>
    </location>
</feature>
<dbReference type="EMBL" id="MN739659">
    <property type="protein sequence ID" value="QHT18688.1"/>
    <property type="molecule type" value="Genomic_DNA"/>
</dbReference>
<protein>
    <recommendedName>
        <fullName evidence="1">dUTPase-like domain-containing protein</fullName>
    </recommendedName>
</protein>
<reference evidence="2" key="1">
    <citation type="journal article" date="2020" name="Nature">
        <title>Giant virus diversity and host interactions through global metagenomics.</title>
        <authorList>
            <person name="Schulz F."/>
            <person name="Roux S."/>
            <person name="Paez-Espino D."/>
            <person name="Jungbluth S."/>
            <person name="Walsh D.A."/>
            <person name="Denef V.J."/>
            <person name="McMahon K.D."/>
            <person name="Konstantinidis K.T."/>
            <person name="Eloe-Fadrosh E.A."/>
            <person name="Kyrpides N.C."/>
            <person name="Woyke T."/>
        </authorList>
    </citation>
    <scope>NUCLEOTIDE SEQUENCE</scope>
    <source>
        <strain evidence="2">GVMAG-M-3300023174-49</strain>
    </source>
</reference>
<name>A0A6C0DP34_9ZZZZ</name>
<dbReference type="InterPro" id="IPR036157">
    <property type="entry name" value="dUTPase-like_sf"/>
</dbReference>
<dbReference type="Gene3D" id="2.70.40.10">
    <property type="match status" value="1"/>
</dbReference>
<dbReference type="InterPro" id="IPR029054">
    <property type="entry name" value="dUTPase-like"/>
</dbReference>
<dbReference type="AlphaFoldDB" id="A0A6C0DP34"/>
<evidence type="ECO:0000313" key="2">
    <source>
        <dbReference type="EMBL" id="QHT18688.1"/>
    </source>
</evidence>